<reference evidence="2" key="1">
    <citation type="submission" date="2016-01" db="EMBL/GenBank/DDBJ databases">
        <authorList>
            <person name="Mitreva M."/>
            <person name="Pepin K.H."/>
            <person name="Mihindukulasuriya K.A."/>
            <person name="Fulton R."/>
            <person name="Fronick C."/>
            <person name="O'Laughlin M."/>
            <person name="Miner T."/>
            <person name="Herter B."/>
            <person name="Rosa B.A."/>
            <person name="Cordes M."/>
            <person name="Tomlinson C."/>
            <person name="Wollam A."/>
            <person name="Palsikar V.B."/>
            <person name="Mardis E.R."/>
            <person name="Wilson R.K."/>
        </authorList>
    </citation>
    <scope>NUCLEOTIDE SEQUENCE [LARGE SCALE GENOMIC DNA]</scope>
    <source>
        <strain evidence="2">GED7749B</strain>
    </source>
</reference>
<dbReference type="PATRIC" id="fig|1398.22.peg.3467"/>
<sequence length="48" mass="5586">MCNKRIRLSPAFAFNTRENRDGWGMMIWGVLLLNQIETDKLSTFPPCL</sequence>
<evidence type="ECO:0000313" key="2">
    <source>
        <dbReference type="Proteomes" id="UP000070376"/>
    </source>
</evidence>
<dbReference type="AlphaFoldDB" id="A0A133KBX8"/>
<dbReference type="Proteomes" id="UP000070376">
    <property type="component" value="Unassembled WGS sequence"/>
</dbReference>
<dbReference type="EMBL" id="LRPN01000178">
    <property type="protein sequence ID" value="KWZ77081.1"/>
    <property type="molecule type" value="Genomic_DNA"/>
</dbReference>
<organism evidence="1 2">
    <name type="scientific">Heyndrickxia coagulans</name>
    <name type="common">Weizmannia coagulans</name>
    <dbReference type="NCBI Taxonomy" id="1398"/>
    <lineage>
        <taxon>Bacteria</taxon>
        <taxon>Bacillati</taxon>
        <taxon>Bacillota</taxon>
        <taxon>Bacilli</taxon>
        <taxon>Bacillales</taxon>
        <taxon>Bacillaceae</taxon>
        <taxon>Heyndrickxia</taxon>
    </lineage>
</organism>
<accession>A0A133KBX8</accession>
<comment type="caution">
    <text evidence="1">The sequence shown here is derived from an EMBL/GenBank/DDBJ whole genome shotgun (WGS) entry which is preliminary data.</text>
</comment>
<gene>
    <name evidence="1" type="ORF">HMPREF3213_03460</name>
</gene>
<proteinExistence type="predicted"/>
<evidence type="ECO:0000313" key="1">
    <source>
        <dbReference type="EMBL" id="KWZ77081.1"/>
    </source>
</evidence>
<name>A0A133KBX8_HEYCO</name>
<protein>
    <submittedName>
        <fullName evidence="1">Uncharacterized protein</fullName>
    </submittedName>
</protein>